<protein>
    <submittedName>
        <fullName evidence="1">Uncharacterized protein</fullName>
    </submittedName>
</protein>
<organismHost>
    <name type="scientific">Heterosigma akashiwo</name>
    <name type="common">Chromophytic alga</name>
    <name type="synonym">Heterosigma carterae</name>
    <dbReference type="NCBI Taxonomy" id="2829"/>
</organismHost>
<accession>A0A1C9C5K5</accession>
<sequence length="215" mass="24512">MNITNNTDTDQEEYYSLICDNNNDVHKFMGLTSFGYKQVELQFFNILGNSNAGSNIVVIGDDKNSLITSAILSFGANFDVILHHYIIGQGNNIFKDTHKQLRNNPLLEKNIALYSSSRNSVNNYIQEMYEDNELDVIYVDITVDENFIREFLTKLWPKMKSHSNIVFRTVEKNSVNLSCIYKFFGELKCGVPIPICHVDGSCGYLSIKKPSLKNN</sequence>
<gene>
    <name evidence="1" type="primary">HaV53_ORF237</name>
</gene>
<proteinExistence type="predicted"/>
<dbReference type="GeneID" id="37618618"/>
<name>A0A1C9C5K5_HAV01</name>
<evidence type="ECO:0000313" key="1">
    <source>
        <dbReference type="EMBL" id="AOM63568.1"/>
    </source>
</evidence>
<keyword evidence="2" id="KW-1185">Reference proteome</keyword>
<dbReference type="RefSeq" id="YP_009507634.1">
    <property type="nucleotide sequence ID" value="NC_038553.1"/>
</dbReference>
<dbReference type="Proteomes" id="UP000232488">
    <property type="component" value="Segment"/>
</dbReference>
<dbReference type="KEGG" id="vg:37618618"/>
<organism evidence="1 2">
    <name type="scientific">Heterosigma akashiwo virus 01</name>
    <name type="common">HaV01</name>
    <dbReference type="NCBI Taxonomy" id="97195"/>
    <lineage>
        <taxon>Viruses</taxon>
        <taxon>Varidnaviria</taxon>
        <taxon>Bamfordvirae</taxon>
        <taxon>Nucleocytoviricota</taxon>
        <taxon>Megaviricetes</taxon>
        <taxon>Algavirales</taxon>
        <taxon>Phycodnaviridae</taxon>
        <taxon>Raphidovirus</taxon>
        <taxon>Raphidovirus japonicum</taxon>
    </lineage>
</organism>
<evidence type="ECO:0000313" key="2">
    <source>
        <dbReference type="Proteomes" id="UP000232488"/>
    </source>
</evidence>
<reference evidence="1 2" key="1">
    <citation type="submission" date="2016-03" db="EMBL/GenBank/DDBJ databases">
        <title>Genome sequences of a Phycodnavirus, Heterosigma akashiwo virus strain 53.</title>
        <authorList>
            <person name="Ueki S."/>
            <person name="Ogura Y."/>
            <person name="Hayashi T."/>
        </authorList>
    </citation>
    <scope>NUCLEOTIDE SEQUENCE [LARGE SCALE GENOMIC DNA]</scope>
    <source>
        <strain evidence="1">HaV53</strain>
    </source>
</reference>
<dbReference type="EMBL" id="KX008963">
    <property type="protein sequence ID" value="AOM63568.1"/>
    <property type="molecule type" value="Genomic_DNA"/>
</dbReference>